<proteinExistence type="predicted"/>
<gene>
    <name evidence="2" type="ORF">HCFNICHJ_00010</name>
</gene>
<evidence type="ECO:0000256" key="1">
    <source>
        <dbReference type="SAM" id="MobiDB-lite"/>
    </source>
</evidence>
<reference evidence="2" key="1">
    <citation type="submission" date="2020-06" db="EMBL/GenBank/DDBJ databases">
        <title>Unique genomic features of the anaerobic methanotrophic archaea.</title>
        <authorList>
            <person name="Chadwick G.L."/>
            <person name="Skennerton C.T."/>
            <person name="Laso-Perez R."/>
            <person name="Leu A.O."/>
            <person name="Speth D.R."/>
            <person name="Yu H."/>
            <person name="Morgan-Lang C."/>
            <person name="Hatzenpichler R."/>
            <person name="Goudeau D."/>
            <person name="Malmstrom R."/>
            <person name="Brazelton W.J."/>
            <person name="Woyke T."/>
            <person name="Hallam S.J."/>
            <person name="Tyson G.W."/>
            <person name="Wegener G."/>
            <person name="Boetius A."/>
            <person name="Orphan V."/>
        </authorList>
    </citation>
    <scope>NUCLEOTIDE SEQUENCE</scope>
</reference>
<dbReference type="EMBL" id="MT631459">
    <property type="protein sequence ID" value="QNO51055.1"/>
    <property type="molecule type" value="Genomic_DNA"/>
</dbReference>
<evidence type="ECO:0000313" key="2">
    <source>
        <dbReference type="EMBL" id="QNO51055.1"/>
    </source>
</evidence>
<feature type="compositionally biased region" description="Basic and acidic residues" evidence="1">
    <location>
        <begin position="14"/>
        <end position="25"/>
    </location>
</feature>
<organism evidence="2">
    <name type="scientific">Candidatus Methanophagaceae archaeon ANME-1 ERB6</name>
    <dbReference type="NCBI Taxonomy" id="2759912"/>
    <lineage>
        <taxon>Archaea</taxon>
        <taxon>Methanobacteriati</taxon>
        <taxon>Methanobacteriota</taxon>
        <taxon>Stenosarchaea group</taxon>
        <taxon>Methanomicrobia</taxon>
        <taxon>Candidatus Methanophagales</taxon>
        <taxon>Candidatus Methanophagaceae</taxon>
    </lineage>
</organism>
<feature type="compositionally biased region" description="Basic residues" evidence="1">
    <location>
        <begin position="1"/>
        <end position="10"/>
    </location>
</feature>
<accession>A0A7G9YSS1</accession>
<feature type="region of interest" description="Disordered" evidence="1">
    <location>
        <begin position="1"/>
        <end position="25"/>
    </location>
</feature>
<dbReference type="AlphaFoldDB" id="A0A7G9YSS1"/>
<name>A0A7G9YSS1_9EURY</name>
<sequence>MKKKRKRKLAVRLSKGEDGDNEKEKVEENEAVFHKKLKIKLKEKGKEGRLILLEDYLDYFIRGNKTLPPDFPTFVREIMGLDEREGFLHIRIWHENSELVDFATTRGYEYKIDTYD</sequence>
<protein>
    <submittedName>
        <fullName evidence="2">Uncharacterized protein</fullName>
    </submittedName>
</protein>